<dbReference type="InterPro" id="IPR019734">
    <property type="entry name" value="TPR_rpt"/>
</dbReference>
<reference evidence="2" key="1">
    <citation type="submission" date="2018-05" db="EMBL/GenBank/DDBJ databases">
        <authorList>
            <person name="Lanie J.A."/>
            <person name="Ng W.-L."/>
            <person name="Kazmierczak K.M."/>
            <person name="Andrzejewski T.M."/>
            <person name="Davidsen T.M."/>
            <person name="Wayne K.J."/>
            <person name="Tettelin H."/>
            <person name="Glass J.I."/>
            <person name="Rusch D."/>
            <person name="Podicherti R."/>
            <person name="Tsui H.-C.T."/>
            <person name="Winkler M.E."/>
        </authorList>
    </citation>
    <scope>NUCLEOTIDE SEQUENCE</scope>
</reference>
<evidence type="ECO:0000259" key="1">
    <source>
        <dbReference type="PROSITE" id="PS50106"/>
    </source>
</evidence>
<dbReference type="InterPro" id="IPR036034">
    <property type="entry name" value="PDZ_sf"/>
</dbReference>
<organism evidence="2">
    <name type="scientific">marine metagenome</name>
    <dbReference type="NCBI Taxonomy" id="408172"/>
    <lineage>
        <taxon>unclassified sequences</taxon>
        <taxon>metagenomes</taxon>
        <taxon>ecological metagenomes</taxon>
    </lineage>
</organism>
<dbReference type="AlphaFoldDB" id="A0A382GCP5"/>
<dbReference type="PROSITE" id="PS50293">
    <property type="entry name" value="TPR_REGION"/>
    <property type="match status" value="1"/>
</dbReference>
<gene>
    <name evidence="2" type="ORF">METZ01_LOCUS225409</name>
</gene>
<dbReference type="Gene3D" id="2.30.42.10">
    <property type="match status" value="1"/>
</dbReference>
<name>A0A382GCP5_9ZZZZ</name>
<evidence type="ECO:0000313" key="2">
    <source>
        <dbReference type="EMBL" id="SVB72555.1"/>
    </source>
</evidence>
<dbReference type="EMBL" id="UINC01054622">
    <property type="protein sequence ID" value="SVB72555.1"/>
    <property type="molecule type" value="Genomic_DNA"/>
</dbReference>
<dbReference type="Pfam" id="PF13180">
    <property type="entry name" value="PDZ_2"/>
    <property type="match status" value="1"/>
</dbReference>
<dbReference type="Gene3D" id="1.25.40.10">
    <property type="entry name" value="Tetratricopeptide repeat domain"/>
    <property type="match status" value="1"/>
</dbReference>
<feature type="non-terminal residue" evidence="2">
    <location>
        <position position="500"/>
    </location>
</feature>
<dbReference type="InterPro" id="IPR011990">
    <property type="entry name" value="TPR-like_helical_dom_sf"/>
</dbReference>
<dbReference type="PROSITE" id="PS50106">
    <property type="entry name" value="PDZ"/>
    <property type="match status" value="1"/>
</dbReference>
<dbReference type="SUPFAM" id="SSF48452">
    <property type="entry name" value="TPR-like"/>
    <property type="match status" value="1"/>
</dbReference>
<dbReference type="PROSITE" id="PS50005">
    <property type="entry name" value="TPR"/>
    <property type="match status" value="1"/>
</dbReference>
<sequence length="500" mass="56246">TQRNSKRVLDRYKKVVEYYSRSVKETIRVRVKEDDKWVWKNKTVTTVKRVPTEKRVPVYKRVSYTEEYLNRTGTITANLRIIDVMTGSVLASRSTSAHKKYRRLVASNEPRSNRAGRHDSSVSGLLSAIVDAAASGSGEARYAGRVPGQGEIILELATKVSGELADQLSPRQISIVRQLKTDKQGKAGVSMARNGQWDQAARLWSSVRGQYPDNVAVWNNLGVYYEHDGQYAEALDAYRQAVDRKPREGVFQRNLTALMSLVESIQRQTATLGAKIEDTSLGFLVSSLLEGTLAERLGLRKGDIIEQVNQQNMTTLDDLEREIMHTTKLGAELSVTVMRSGERIVLKLMLDDGRSRMVNVPHVDPPDAPRPTSFEPVVDVDQVVPSRSRRPTALGVIIGVEDYRYAPSVMFARHDAMVAHEYFVRALGIEEKNIYLRTDRDATQGEFRKVFNPDHGWLAKRIKPEKTEVFIYFVGHGAPDPRTRDAYLVPSDGDPNYPAT</sequence>
<dbReference type="SUPFAM" id="SSF50156">
    <property type="entry name" value="PDZ domain-like"/>
    <property type="match status" value="1"/>
</dbReference>
<proteinExistence type="predicted"/>
<dbReference type="Gene3D" id="3.40.50.1460">
    <property type="match status" value="1"/>
</dbReference>
<feature type="non-terminal residue" evidence="2">
    <location>
        <position position="1"/>
    </location>
</feature>
<dbReference type="SMART" id="SM00228">
    <property type="entry name" value="PDZ"/>
    <property type="match status" value="1"/>
</dbReference>
<feature type="domain" description="PDZ" evidence="1">
    <location>
        <begin position="258"/>
        <end position="341"/>
    </location>
</feature>
<dbReference type="Pfam" id="PF13432">
    <property type="entry name" value="TPR_16"/>
    <property type="match status" value="1"/>
</dbReference>
<protein>
    <recommendedName>
        <fullName evidence="1">PDZ domain-containing protein</fullName>
    </recommendedName>
</protein>
<dbReference type="SMART" id="SM00028">
    <property type="entry name" value="TPR"/>
    <property type="match status" value="1"/>
</dbReference>
<dbReference type="InterPro" id="IPR001478">
    <property type="entry name" value="PDZ"/>
</dbReference>
<accession>A0A382GCP5</accession>